<keyword evidence="3" id="KW-0804">Transcription</keyword>
<dbReference type="CDD" id="cd04785">
    <property type="entry name" value="HTH_CadR-PbrR-like"/>
    <property type="match status" value="1"/>
</dbReference>
<dbReference type="EMBL" id="CP041046">
    <property type="protein sequence ID" value="QDE41304.1"/>
    <property type="molecule type" value="Genomic_DNA"/>
</dbReference>
<dbReference type="InterPro" id="IPR000551">
    <property type="entry name" value="MerR-type_HTH_dom"/>
</dbReference>
<proteinExistence type="predicted"/>
<dbReference type="PANTHER" id="PTHR30204:SF92">
    <property type="entry name" value="HTH-TYPE TRANSCRIPTIONAL REGULATOR ZNTR"/>
    <property type="match status" value="1"/>
</dbReference>
<evidence type="ECO:0000256" key="1">
    <source>
        <dbReference type="ARBA" id="ARBA00023015"/>
    </source>
</evidence>
<accession>A0A4Y5Z7U5</accession>
<dbReference type="OrthoDB" id="9808480at2"/>
<dbReference type="PRINTS" id="PR00040">
    <property type="entry name" value="HTHMERR"/>
</dbReference>
<dbReference type="InterPro" id="IPR009061">
    <property type="entry name" value="DNA-bd_dom_put_sf"/>
</dbReference>
<evidence type="ECO:0000256" key="4">
    <source>
        <dbReference type="SAM" id="Coils"/>
    </source>
</evidence>
<evidence type="ECO:0000313" key="7">
    <source>
        <dbReference type="Proteomes" id="UP000316093"/>
    </source>
</evidence>
<dbReference type="GO" id="GO:0003677">
    <property type="term" value="F:DNA binding"/>
    <property type="evidence" value="ECO:0007669"/>
    <property type="project" value="UniProtKB-KW"/>
</dbReference>
<dbReference type="Proteomes" id="UP000316093">
    <property type="component" value="Chromosome"/>
</dbReference>
<dbReference type="SMART" id="SM00422">
    <property type="entry name" value="HTH_MERR"/>
    <property type="match status" value="1"/>
</dbReference>
<dbReference type="GO" id="GO:0003700">
    <property type="term" value="F:DNA-binding transcription factor activity"/>
    <property type="evidence" value="ECO:0007669"/>
    <property type="project" value="InterPro"/>
</dbReference>
<dbReference type="AlphaFoldDB" id="A0A4Y5Z7U5"/>
<reference evidence="6 7" key="1">
    <citation type="submission" date="2019-06" db="EMBL/GenBank/DDBJ databases">
        <title>A complete genome sequence for Luteibacter pinisoli MAH-14.</title>
        <authorList>
            <person name="Baltrus D.A."/>
        </authorList>
    </citation>
    <scope>NUCLEOTIDE SEQUENCE [LARGE SCALE GENOMIC DNA]</scope>
    <source>
        <strain evidence="6 7">MAH-14</strain>
    </source>
</reference>
<dbReference type="KEGG" id="lpy:FIV34_19940"/>
<dbReference type="InterPro" id="IPR015358">
    <property type="entry name" value="Tscrpt_reg_MerR_DNA-bd"/>
</dbReference>
<dbReference type="PROSITE" id="PS00552">
    <property type="entry name" value="HTH_MERR_1"/>
    <property type="match status" value="1"/>
</dbReference>
<evidence type="ECO:0000256" key="3">
    <source>
        <dbReference type="ARBA" id="ARBA00023163"/>
    </source>
</evidence>
<dbReference type="Pfam" id="PF09278">
    <property type="entry name" value="MerR-DNA-bind"/>
    <property type="match status" value="1"/>
</dbReference>
<keyword evidence="7" id="KW-1185">Reference proteome</keyword>
<evidence type="ECO:0000256" key="2">
    <source>
        <dbReference type="ARBA" id="ARBA00023125"/>
    </source>
</evidence>
<dbReference type="PROSITE" id="PS50937">
    <property type="entry name" value="HTH_MERR_2"/>
    <property type="match status" value="1"/>
</dbReference>
<keyword evidence="4" id="KW-0175">Coiled coil</keyword>
<name>A0A4Y5Z7U5_9GAMM</name>
<protein>
    <submittedName>
        <fullName evidence="6">Helix-turn-helix domain-containing protein</fullName>
    </submittedName>
</protein>
<keyword evidence="1" id="KW-0805">Transcription regulation</keyword>
<feature type="coiled-coil region" evidence="4">
    <location>
        <begin position="83"/>
        <end position="110"/>
    </location>
</feature>
<dbReference type="SUPFAM" id="SSF46955">
    <property type="entry name" value="Putative DNA-binding domain"/>
    <property type="match status" value="1"/>
</dbReference>
<dbReference type="Pfam" id="PF00376">
    <property type="entry name" value="MerR"/>
    <property type="match status" value="1"/>
</dbReference>
<keyword evidence="2" id="KW-0238">DNA-binding</keyword>
<gene>
    <name evidence="6" type="ORF">FIV34_19940</name>
</gene>
<dbReference type="RefSeq" id="WP_139985226.1">
    <property type="nucleotide sequence ID" value="NZ_CP041046.1"/>
</dbReference>
<dbReference type="Gene3D" id="1.10.1660.10">
    <property type="match status" value="1"/>
</dbReference>
<feature type="domain" description="HTH merR-type" evidence="5">
    <location>
        <begin position="1"/>
        <end position="68"/>
    </location>
</feature>
<dbReference type="InterPro" id="IPR047057">
    <property type="entry name" value="MerR_fam"/>
</dbReference>
<dbReference type="PANTHER" id="PTHR30204">
    <property type="entry name" value="REDOX-CYCLING DRUG-SENSING TRANSCRIPTIONAL ACTIVATOR SOXR"/>
    <property type="match status" value="1"/>
</dbReference>
<sequence length="127" mass="14185">MRISDLSAATGCHVETIRYYEKIGLIPVPPRKNSYRNYDDGDVAHLAFVMRCRGLGFSLDETRSLMDLSVARDRSCRDVDAVVRNHLAQVEAKQKELAAMAEDLRAMLDDCAHETIANCNVVRTLSG</sequence>
<evidence type="ECO:0000259" key="5">
    <source>
        <dbReference type="PROSITE" id="PS50937"/>
    </source>
</evidence>
<organism evidence="6 7">
    <name type="scientific">Luteibacter pinisoli</name>
    <dbReference type="NCBI Taxonomy" id="2589080"/>
    <lineage>
        <taxon>Bacteria</taxon>
        <taxon>Pseudomonadati</taxon>
        <taxon>Pseudomonadota</taxon>
        <taxon>Gammaproteobacteria</taxon>
        <taxon>Lysobacterales</taxon>
        <taxon>Rhodanobacteraceae</taxon>
        <taxon>Luteibacter</taxon>
    </lineage>
</organism>
<evidence type="ECO:0000313" key="6">
    <source>
        <dbReference type="EMBL" id="QDE41304.1"/>
    </source>
</evidence>